<dbReference type="AlphaFoldDB" id="A0A3M8PZ20"/>
<keyword evidence="2" id="KW-0378">Hydrolase</keyword>
<dbReference type="GO" id="GO:0016787">
    <property type="term" value="F:hydrolase activity"/>
    <property type="evidence" value="ECO:0007669"/>
    <property type="project" value="UniProtKB-KW"/>
</dbReference>
<dbReference type="Pfam" id="PF12697">
    <property type="entry name" value="Abhydrolase_6"/>
    <property type="match status" value="1"/>
</dbReference>
<dbReference type="OrthoDB" id="5729753at2"/>
<evidence type="ECO:0000313" key="3">
    <source>
        <dbReference type="Proteomes" id="UP000280507"/>
    </source>
</evidence>
<protein>
    <submittedName>
        <fullName evidence="2">Alpha/beta hydrolase</fullName>
    </submittedName>
</protein>
<dbReference type="Gene3D" id="3.40.50.1820">
    <property type="entry name" value="alpha/beta hydrolase"/>
    <property type="match status" value="1"/>
</dbReference>
<dbReference type="PANTHER" id="PTHR43798">
    <property type="entry name" value="MONOACYLGLYCEROL LIPASE"/>
    <property type="match status" value="1"/>
</dbReference>
<sequence length="300" mass="33916">MSIKNNVDLVPWRHYQGEEFIQGYRQYSDGSKASIHFLHGNGFAASTYLSFLQQLKGYDVILQNAPGHGGSTAGKAFIGWNRTASRLVESLRSLSRQPSGHELIGVGHSFGGCITVLMNDQEQNLFDRMVLLDPALFPPRLIWMMRGVKLTGLKSQIPLARQARRRRTQWESLAQVKNSFYERGTFKGWQADCLDDYIASSLQRDHKGHYQLSCPTWMEAAIFSSYPKGLWRAIANISVPTYILQGKGTFDYFKEAYQLAAKMNSNIQIIEVEGGHCFMQQHPWATAQTITEILDPSCDV</sequence>
<feature type="domain" description="AB hydrolase-1" evidence="1">
    <location>
        <begin position="37"/>
        <end position="283"/>
    </location>
</feature>
<dbReference type="GO" id="GO:0016020">
    <property type="term" value="C:membrane"/>
    <property type="evidence" value="ECO:0007669"/>
    <property type="project" value="TreeGrafter"/>
</dbReference>
<organism evidence="2 3">
    <name type="scientific">Marinomonas hwangdonensis</name>
    <dbReference type="NCBI Taxonomy" id="1053647"/>
    <lineage>
        <taxon>Bacteria</taxon>
        <taxon>Pseudomonadati</taxon>
        <taxon>Pseudomonadota</taxon>
        <taxon>Gammaproteobacteria</taxon>
        <taxon>Oceanospirillales</taxon>
        <taxon>Oceanospirillaceae</taxon>
        <taxon>Marinomonas</taxon>
    </lineage>
</organism>
<evidence type="ECO:0000313" key="2">
    <source>
        <dbReference type="EMBL" id="RNF48581.1"/>
    </source>
</evidence>
<gene>
    <name evidence="2" type="ORF">EBI00_14800</name>
</gene>
<reference evidence="2 3" key="1">
    <citation type="journal article" date="2012" name="Int. J. Syst. Evol. Microbiol.">
        <title>Marinomonas hwangdonensis sp. nov., isolated from seawater.</title>
        <authorList>
            <person name="Jung Y.T."/>
            <person name="Oh T.K."/>
            <person name="Yoon J.H."/>
        </authorList>
    </citation>
    <scope>NUCLEOTIDE SEQUENCE [LARGE SCALE GENOMIC DNA]</scope>
    <source>
        <strain evidence="2 3">HDW-15</strain>
    </source>
</reference>
<comment type="caution">
    <text evidence="2">The sequence shown here is derived from an EMBL/GenBank/DDBJ whole genome shotgun (WGS) entry which is preliminary data.</text>
</comment>
<dbReference type="Proteomes" id="UP000280507">
    <property type="component" value="Unassembled WGS sequence"/>
</dbReference>
<accession>A0A3M8PZ20</accession>
<dbReference type="PANTHER" id="PTHR43798:SF33">
    <property type="entry name" value="HYDROLASE, PUTATIVE (AFU_ORTHOLOGUE AFUA_2G14860)-RELATED"/>
    <property type="match status" value="1"/>
</dbReference>
<proteinExistence type="predicted"/>
<dbReference type="InterPro" id="IPR000073">
    <property type="entry name" value="AB_hydrolase_1"/>
</dbReference>
<dbReference type="InterPro" id="IPR029058">
    <property type="entry name" value="AB_hydrolase_fold"/>
</dbReference>
<name>A0A3M8PZ20_9GAMM</name>
<dbReference type="InterPro" id="IPR050266">
    <property type="entry name" value="AB_hydrolase_sf"/>
</dbReference>
<keyword evidence="3" id="KW-1185">Reference proteome</keyword>
<dbReference type="EMBL" id="RIZG01000012">
    <property type="protein sequence ID" value="RNF48581.1"/>
    <property type="molecule type" value="Genomic_DNA"/>
</dbReference>
<evidence type="ECO:0000259" key="1">
    <source>
        <dbReference type="Pfam" id="PF12697"/>
    </source>
</evidence>
<dbReference type="RefSeq" id="WP_123096713.1">
    <property type="nucleotide sequence ID" value="NZ_RIZG01000012.1"/>
</dbReference>
<dbReference type="SUPFAM" id="SSF53474">
    <property type="entry name" value="alpha/beta-Hydrolases"/>
    <property type="match status" value="1"/>
</dbReference>